<dbReference type="EMBL" id="GBXM01071683">
    <property type="protein sequence ID" value="JAH36894.1"/>
    <property type="molecule type" value="Transcribed_RNA"/>
</dbReference>
<proteinExistence type="predicted"/>
<reference evidence="1" key="1">
    <citation type="submission" date="2014-11" db="EMBL/GenBank/DDBJ databases">
        <authorList>
            <person name="Amaro Gonzalez C."/>
        </authorList>
    </citation>
    <scope>NUCLEOTIDE SEQUENCE</scope>
</reference>
<sequence length="23" mass="2641">MVIYIELGYTVNIPQQSIGYLLL</sequence>
<protein>
    <submittedName>
        <fullName evidence="1">Uncharacterized protein</fullName>
    </submittedName>
</protein>
<name>A0A0E9S663_ANGAN</name>
<organism evidence="1">
    <name type="scientific">Anguilla anguilla</name>
    <name type="common">European freshwater eel</name>
    <name type="synonym">Muraena anguilla</name>
    <dbReference type="NCBI Taxonomy" id="7936"/>
    <lineage>
        <taxon>Eukaryota</taxon>
        <taxon>Metazoa</taxon>
        <taxon>Chordata</taxon>
        <taxon>Craniata</taxon>
        <taxon>Vertebrata</taxon>
        <taxon>Euteleostomi</taxon>
        <taxon>Actinopterygii</taxon>
        <taxon>Neopterygii</taxon>
        <taxon>Teleostei</taxon>
        <taxon>Anguilliformes</taxon>
        <taxon>Anguillidae</taxon>
        <taxon>Anguilla</taxon>
    </lineage>
</organism>
<accession>A0A0E9S663</accession>
<dbReference type="AlphaFoldDB" id="A0A0E9S663"/>
<reference evidence="1" key="2">
    <citation type="journal article" date="2015" name="Fish Shellfish Immunol.">
        <title>Early steps in the European eel (Anguilla anguilla)-Vibrio vulnificus interaction in the gills: Role of the RtxA13 toxin.</title>
        <authorList>
            <person name="Callol A."/>
            <person name="Pajuelo D."/>
            <person name="Ebbesson L."/>
            <person name="Teles M."/>
            <person name="MacKenzie S."/>
            <person name="Amaro C."/>
        </authorList>
    </citation>
    <scope>NUCLEOTIDE SEQUENCE</scope>
</reference>
<evidence type="ECO:0000313" key="1">
    <source>
        <dbReference type="EMBL" id="JAH36894.1"/>
    </source>
</evidence>